<proteinExistence type="predicted"/>
<dbReference type="InterPro" id="IPR000010">
    <property type="entry name" value="Cystatin_dom"/>
</dbReference>
<dbReference type="EMBL" id="JAINUG010000178">
    <property type="protein sequence ID" value="KAJ8389735.1"/>
    <property type="molecule type" value="Genomic_DNA"/>
</dbReference>
<dbReference type="GO" id="GO:0004869">
    <property type="term" value="F:cysteine-type endopeptidase inhibitor activity"/>
    <property type="evidence" value="ECO:0007669"/>
    <property type="project" value="InterPro"/>
</dbReference>
<dbReference type="CDD" id="cd00042">
    <property type="entry name" value="CY"/>
    <property type="match status" value="1"/>
</dbReference>
<dbReference type="SUPFAM" id="SSF54403">
    <property type="entry name" value="Cystatin/monellin"/>
    <property type="match status" value="1"/>
</dbReference>
<organism evidence="2 3">
    <name type="scientific">Aldrovandia affinis</name>
    <dbReference type="NCBI Taxonomy" id="143900"/>
    <lineage>
        <taxon>Eukaryota</taxon>
        <taxon>Metazoa</taxon>
        <taxon>Chordata</taxon>
        <taxon>Craniata</taxon>
        <taxon>Vertebrata</taxon>
        <taxon>Euteleostomi</taxon>
        <taxon>Actinopterygii</taxon>
        <taxon>Neopterygii</taxon>
        <taxon>Teleostei</taxon>
        <taxon>Notacanthiformes</taxon>
        <taxon>Halosauridae</taxon>
        <taxon>Aldrovandia</taxon>
    </lineage>
</organism>
<dbReference type="Gene3D" id="3.10.450.10">
    <property type="match status" value="1"/>
</dbReference>
<keyword evidence="3" id="KW-1185">Reference proteome</keyword>
<dbReference type="InterPro" id="IPR046350">
    <property type="entry name" value="Cystatin_sf"/>
</dbReference>
<sequence length="127" mass="13909">MAATTPAPAPAPGEVEDADPRDPKVEACASFALQSLFSEELRRYTITKFHSVKRANIGGGQYDMDVEVRRARTELDEQPDRGSTQTLPPEDQVFRCHFVVLSVPWKNQLVLLHSACTPTATSGSASH</sequence>
<accession>A0AAD7RT43</accession>
<comment type="caution">
    <text evidence="2">The sequence shown here is derived from an EMBL/GenBank/DDBJ whole genome shotgun (WGS) entry which is preliminary data.</text>
</comment>
<dbReference type="AlphaFoldDB" id="A0AAD7RT43"/>
<dbReference type="Proteomes" id="UP001221898">
    <property type="component" value="Unassembled WGS sequence"/>
</dbReference>
<reference evidence="2" key="1">
    <citation type="journal article" date="2023" name="Science">
        <title>Genome structures resolve the early diversification of teleost fishes.</title>
        <authorList>
            <person name="Parey E."/>
            <person name="Louis A."/>
            <person name="Montfort J."/>
            <person name="Bouchez O."/>
            <person name="Roques C."/>
            <person name="Iampietro C."/>
            <person name="Lluch J."/>
            <person name="Castinel A."/>
            <person name="Donnadieu C."/>
            <person name="Desvignes T."/>
            <person name="Floi Bucao C."/>
            <person name="Jouanno E."/>
            <person name="Wen M."/>
            <person name="Mejri S."/>
            <person name="Dirks R."/>
            <person name="Jansen H."/>
            <person name="Henkel C."/>
            <person name="Chen W.J."/>
            <person name="Zahm M."/>
            <person name="Cabau C."/>
            <person name="Klopp C."/>
            <person name="Thompson A.W."/>
            <person name="Robinson-Rechavi M."/>
            <person name="Braasch I."/>
            <person name="Lecointre G."/>
            <person name="Bobe J."/>
            <person name="Postlethwait J.H."/>
            <person name="Berthelot C."/>
            <person name="Roest Crollius H."/>
            <person name="Guiguen Y."/>
        </authorList>
    </citation>
    <scope>NUCLEOTIDE SEQUENCE</scope>
    <source>
        <strain evidence="2">NC1722</strain>
    </source>
</reference>
<evidence type="ECO:0000313" key="2">
    <source>
        <dbReference type="EMBL" id="KAJ8389735.1"/>
    </source>
</evidence>
<feature type="region of interest" description="Disordered" evidence="1">
    <location>
        <begin position="1"/>
        <end position="23"/>
    </location>
</feature>
<protein>
    <submittedName>
        <fullName evidence="2">Uncharacterized protein</fullName>
    </submittedName>
</protein>
<evidence type="ECO:0000256" key="1">
    <source>
        <dbReference type="SAM" id="MobiDB-lite"/>
    </source>
</evidence>
<evidence type="ECO:0000313" key="3">
    <source>
        <dbReference type="Proteomes" id="UP001221898"/>
    </source>
</evidence>
<gene>
    <name evidence="2" type="ORF">AAFF_G00114410</name>
</gene>
<name>A0AAD7RT43_9TELE</name>